<name>A0A812R642_9DINO</name>
<keyword evidence="2" id="KW-1185">Reference proteome</keyword>
<dbReference type="EMBL" id="CAJNDS010002303">
    <property type="protein sequence ID" value="CAE7422123.1"/>
    <property type="molecule type" value="Genomic_DNA"/>
</dbReference>
<dbReference type="InterPro" id="IPR011010">
    <property type="entry name" value="DNA_brk_join_enz"/>
</dbReference>
<accession>A0A812R642</accession>
<sequence length="991" mass="109714">MASGGALGAAPRGGLSKGDFIIVQYHVPEDLWHVRLLLAAVSETLWVIVTPQADLYIEDIGVNSQEISAWRAFDPTGPLPYGVAPGTVHGFRQLPDAAAKQRLFDEGERHALLVSGTRQCPILPVVPEVGLRRISDVLRGWGLTVHELEEAKHSGDFVGLHFNGLGGFVSIKPSRIHKIKSAIDDLLHRQFCSGRVLQTILGHLTWASMGRRESLAILNSCYAFVHQKGEHSGRLWPSVRKELEWFSAVLPLLRMKINCGWSQDITASDSSPWGLGVCLRTLEKQEVQSLGGCSERWRFRFEDALRARDHALNQDDGEAFKPGESGIGSIRDCSLGISSFIRDLGFDEVPKKVLQKDAWTVVWSRPWKFEANILHTEARALVWSAEHLLRSNRNLCKRLVCLSDNLPLVLSATKGRGKSKYLIGPLRRLAALGLACGSKVHVRWVPSELNVADAPSRAIRQKSAQSKTAVPEGLTYLESRSVRAPTLADYQNRLKQFEIWLGVVACAVLDLALLDMAMVEYVNELFDLGKGVDSGVRALAALKFFHPLLGRNTGHLMPRTARALKGWSLAAPSRQRLPIPLEGLGCIMGILIAAGLVEMALRLFIQFSCYLRPGECSNLLCKQLVAPQATALAGQAFRYWAILLHPIEDGVPGKTNMFDATVLLDSDAWMDPLLRGLLSKKSPDDPLWAHSHNQVSSSFQDAITKLGLEHMGWQLYNLRHGGATHDVLSRRRSLMEVKQRGRWLADNSVKRYVKQARMQSELARIPTHIREYGAGIIRQLPELLLQGLLSPRVGTFNLTMLFAANAAAGEEFAPVRELISPFRQLSISTMLDGLESEGPAGTHQRRLLRGALQGTLLRRPALACLLPGAGSKKSEDEGSRGETDVRGRVDNLVRAHIITRPVWAKPPSFPCSLVKRFDMDSPAVMERAAVPDDVPTSRIEARLHLEWHRVGVRRRLDGTGARRVQHGKLRREPQHADWLRAAAVLHDSGSG</sequence>
<dbReference type="AlphaFoldDB" id="A0A812R642"/>
<dbReference type="GO" id="GO:0003677">
    <property type="term" value="F:DNA binding"/>
    <property type="evidence" value="ECO:0007669"/>
    <property type="project" value="InterPro"/>
</dbReference>
<proteinExistence type="predicted"/>
<dbReference type="InterPro" id="IPR052055">
    <property type="entry name" value="Hepadnavirus_pol/RT"/>
</dbReference>
<dbReference type="Proteomes" id="UP000604046">
    <property type="component" value="Unassembled WGS sequence"/>
</dbReference>
<gene>
    <name evidence="1" type="ORF">SNAT2548_LOCUS22952</name>
</gene>
<reference evidence="1" key="1">
    <citation type="submission" date="2021-02" db="EMBL/GenBank/DDBJ databases">
        <authorList>
            <person name="Dougan E. K."/>
            <person name="Rhodes N."/>
            <person name="Thang M."/>
            <person name="Chan C."/>
        </authorList>
    </citation>
    <scope>NUCLEOTIDE SEQUENCE</scope>
</reference>
<evidence type="ECO:0000313" key="1">
    <source>
        <dbReference type="EMBL" id="CAE7422123.1"/>
    </source>
</evidence>
<evidence type="ECO:0000313" key="2">
    <source>
        <dbReference type="Proteomes" id="UP000604046"/>
    </source>
</evidence>
<comment type="caution">
    <text evidence="1">The sequence shown here is derived from an EMBL/GenBank/DDBJ whole genome shotgun (WGS) entry which is preliminary data.</text>
</comment>
<organism evidence="1 2">
    <name type="scientific">Symbiodinium natans</name>
    <dbReference type="NCBI Taxonomy" id="878477"/>
    <lineage>
        <taxon>Eukaryota</taxon>
        <taxon>Sar</taxon>
        <taxon>Alveolata</taxon>
        <taxon>Dinophyceae</taxon>
        <taxon>Suessiales</taxon>
        <taxon>Symbiodiniaceae</taxon>
        <taxon>Symbiodinium</taxon>
    </lineage>
</organism>
<dbReference type="PANTHER" id="PTHR33050:SF7">
    <property type="entry name" value="RIBONUCLEASE H"/>
    <property type="match status" value="1"/>
</dbReference>
<dbReference type="OrthoDB" id="417102at2759"/>
<protein>
    <submittedName>
        <fullName evidence="1">Uncharacterized protein</fullName>
    </submittedName>
</protein>
<dbReference type="SUPFAM" id="SSF56349">
    <property type="entry name" value="DNA breaking-rejoining enzymes"/>
    <property type="match status" value="1"/>
</dbReference>
<dbReference type="PANTHER" id="PTHR33050">
    <property type="entry name" value="REVERSE TRANSCRIPTASE DOMAIN-CONTAINING PROTEIN"/>
    <property type="match status" value="1"/>
</dbReference>